<protein>
    <submittedName>
        <fullName evidence="2">Uncharacterized protein</fullName>
    </submittedName>
</protein>
<evidence type="ECO:0000256" key="1">
    <source>
        <dbReference type="SAM" id="Coils"/>
    </source>
</evidence>
<proteinExistence type="predicted"/>
<dbReference type="EMBL" id="BKCN01000004">
    <property type="protein sequence ID" value="GER03488.1"/>
    <property type="molecule type" value="Genomic_DNA"/>
</dbReference>
<feature type="coiled-coil region" evidence="1">
    <location>
        <begin position="41"/>
        <end position="68"/>
    </location>
</feature>
<evidence type="ECO:0000313" key="2">
    <source>
        <dbReference type="EMBL" id="GER03488.1"/>
    </source>
</evidence>
<gene>
    <name evidence="2" type="ORF">JCM17846_11700</name>
</gene>
<accession>A0A5A7N5X4</accession>
<keyword evidence="1" id="KW-0175">Coiled coil</keyword>
<reference evidence="2 3" key="1">
    <citation type="submission" date="2019-09" db="EMBL/GenBank/DDBJ databases">
        <title>NBRP : Genome information of microbial organism related human and environment.</title>
        <authorList>
            <person name="Hattori M."/>
            <person name="Oshima K."/>
            <person name="Inaba H."/>
            <person name="Suda W."/>
            <person name="Sakamoto M."/>
            <person name="Iino T."/>
            <person name="Kitahara M."/>
            <person name="Oshida Y."/>
            <person name="Iida T."/>
            <person name="Kudo T."/>
            <person name="Itoh T."/>
            <person name="Ohkuma M."/>
        </authorList>
    </citation>
    <scope>NUCLEOTIDE SEQUENCE [LARGE SCALE GENOMIC DNA]</scope>
    <source>
        <strain evidence="2 3">Q-1</strain>
    </source>
</reference>
<comment type="caution">
    <text evidence="2">The sequence shown here is derived from an EMBL/GenBank/DDBJ whole genome shotgun (WGS) entry which is preliminary data.</text>
</comment>
<keyword evidence="3" id="KW-1185">Reference proteome</keyword>
<name>A0A5A7N5X4_9PROT</name>
<sequence length="82" mass="9190">MHKHVSSITRTTSPNLRLVVNASAALPACRSMMGETCTDRLQWLEEQMSVAQARLESLQKERKQLLLARWRGLDADGKSPLA</sequence>
<dbReference type="RefSeq" id="WP_150006904.1">
    <property type="nucleotide sequence ID" value="NZ_BKCN01000004.1"/>
</dbReference>
<organism evidence="2 3">
    <name type="scientific">Iodidimonas nitroreducens</name>
    <dbReference type="NCBI Taxonomy" id="1236968"/>
    <lineage>
        <taxon>Bacteria</taxon>
        <taxon>Pseudomonadati</taxon>
        <taxon>Pseudomonadota</taxon>
        <taxon>Alphaproteobacteria</taxon>
        <taxon>Iodidimonadales</taxon>
        <taxon>Iodidimonadaceae</taxon>
        <taxon>Iodidimonas</taxon>
    </lineage>
</organism>
<evidence type="ECO:0000313" key="3">
    <source>
        <dbReference type="Proteomes" id="UP000324996"/>
    </source>
</evidence>
<dbReference type="Proteomes" id="UP000324996">
    <property type="component" value="Unassembled WGS sequence"/>
</dbReference>
<dbReference type="AlphaFoldDB" id="A0A5A7N5X4"/>